<dbReference type="PROSITE" id="PS50043">
    <property type="entry name" value="HTH_LUXR_2"/>
    <property type="match status" value="1"/>
</dbReference>
<dbReference type="InterPro" id="IPR011990">
    <property type="entry name" value="TPR-like_helical_dom_sf"/>
</dbReference>
<dbReference type="InterPro" id="IPR041664">
    <property type="entry name" value="AAA_16"/>
</dbReference>
<reference evidence="6" key="1">
    <citation type="submission" date="2011-12" db="EMBL/GenBank/DDBJ databases">
        <title>Complete genome sequence of Streptomyces cattleya strain DSM 46488.</title>
        <authorList>
            <person name="Ou H.-Y."/>
            <person name="Li P."/>
            <person name="Zhao C."/>
            <person name="O'Hagan D."/>
            <person name="Deng Z."/>
        </authorList>
    </citation>
    <scope>NUCLEOTIDE SEQUENCE [LARGE SCALE GENOMIC DNA]</scope>
    <source>
        <strain evidence="6">ATCC 35852 / DSM 46488 / JCM 4925 / NBRC 14057 / NRRL 8057</strain>
        <plasmid evidence="6">Plasmid pSCATT</plasmid>
    </source>
</reference>
<dbReference type="GO" id="GO:0005737">
    <property type="term" value="C:cytoplasm"/>
    <property type="evidence" value="ECO:0007669"/>
    <property type="project" value="TreeGrafter"/>
</dbReference>
<name>F8JM75_STREN</name>
<dbReference type="Pfam" id="PF13191">
    <property type="entry name" value="AAA_16"/>
    <property type="match status" value="1"/>
</dbReference>
<evidence type="ECO:0000313" key="5">
    <source>
        <dbReference type="EMBL" id="AEW99395.1"/>
    </source>
</evidence>
<protein>
    <submittedName>
        <fullName evidence="5">LuxR family transcriptional regulator</fullName>
    </submittedName>
</protein>
<dbReference type="GO" id="GO:0006355">
    <property type="term" value="P:regulation of DNA-templated transcription"/>
    <property type="evidence" value="ECO:0007669"/>
    <property type="project" value="InterPro"/>
</dbReference>
<dbReference type="InterPro" id="IPR000792">
    <property type="entry name" value="Tscrpt_reg_LuxR_C"/>
</dbReference>
<dbReference type="HOGENOM" id="CLU_006850_4_0_11"/>
<keyword evidence="5" id="KW-0614">Plasmid</keyword>
<feature type="region of interest" description="Disordered" evidence="3">
    <location>
        <begin position="1"/>
        <end position="33"/>
    </location>
</feature>
<dbReference type="InterPro" id="IPR036388">
    <property type="entry name" value="WH-like_DNA-bd_sf"/>
</dbReference>
<dbReference type="RefSeq" id="WP_014150993.1">
    <property type="nucleotide sequence ID" value="NC_016113.1"/>
</dbReference>
<dbReference type="GO" id="GO:0003677">
    <property type="term" value="F:DNA binding"/>
    <property type="evidence" value="ECO:0007669"/>
    <property type="project" value="InterPro"/>
</dbReference>
<evidence type="ECO:0000256" key="2">
    <source>
        <dbReference type="ARBA" id="ARBA00022840"/>
    </source>
</evidence>
<dbReference type="PRINTS" id="PR00038">
    <property type="entry name" value="HTHLUXR"/>
</dbReference>
<dbReference type="SUPFAM" id="SSF52540">
    <property type="entry name" value="P-loop containing nucleoside triphosphate hydrolases"/>
    <property type="match status" value="1"/>
</dbReference>
<evidence type="ECO:0000256" key="3">
    <source>
        <dbReference type="SAM" id="MobiDB-lite"/>
    </source>
</evidence>
<dbReference type="AlphaFoldDB" id="F8JM75"/>
<dbReference type="CDD" id="cd06170">
    <property type="entry name" value="LuxR_C_like"/>
    <property type="match status" value="1"/>
</dbReference>
<dbReference type="PANTHER" id="PTHR16305">
    <property type="entry name" value="TESTICULAR SOLUBLE ADENYLYL CYCLASE"/>
    <property type="match status" value="1"/>
</dbReference>
<evidence type="ECO:0000313" key="6">
    <source>
        <dbReference type="Proteomes" id="UP000007842"/>
    </source>
</evidence>
<keyword evidence="2" id="KW-0067">ATP-binding</keyword>
<dbReference type="KEGG" id="scy:SCATT_p12020"/>
<evidence type="ECO:0000256" key="1">
    <source>
        <dbReference type="ARBA" id="ARBA00022741"/>
    </source>
</evidence>
<gene>
    <name evidence="5" type="ordered locus">SCATT_p12020</name>
</gene>
<dbReference type="InterPro" id="IPR027417">
    <property type="entry name" value="P-loop_NTPase"/>
</dbReference>
<dbReference type="PATRIC" id="fig|1003195.11.peg.518"/>
<keyword evidence="6" id="KW-1185">Reference proteome</keyword>
<keyword evidence="1" id="KW-0547">Nucleotide-binding</keyword>
<accession>G8XF53</accession>
<dbReference type="SMART" id="SM00421">
    <property type="entry name" value="HTH_LUXR"/>
    <property type="match status" value="1"/>
</dbReference>
<sequence length="965" mass="102032">MAHATAPTADAAPTPAGRPTGPSPARAPRTGPAAGRAALLAAARAQLAAGGSVVLTGPAGIGRTHLLSVLADEQAAHGHHLLRCAPARSERDRPFLGLIDLFSATGEDVLGRLAPHQRAVLRAALLRAPLPDGTDLTDGRTLLTVHMALRAAFSALCARGPVLLVVDDVQWLDRPSADALAFVARRAHGLRLAAIAAVRAPVPDNHPERVCPAPALTLRVPPMTVRETAALLQGADPDAPRPPHALVDRVHRAGGGNPFTVGELARAVAERVRPDGGRPPAPDEPLPVTDTLRHALLARLDGLPARARHTLLTAGTALRPTVRLLRLAGCAGAADDIDEAVRHGVVEPPAHGLVRFTDPLLPVVLYEQAPHEQKVRLHTALADAADDPVERAHHQALLTPGSDAGVAARLAEAACSARRRGAPATAARLGRLAADHTPAWEPDVAADRRLTAAEDAVAAGEYALARRLAHEVLGASRHPAHRVRAWNAVVDSSGQAMAEVADVFPQALRDARDDPALLAPLHYRLSWRAWVVEGTATAAHVHAVRAATLAACGGDRHTEVLARTQQAALEFFLGRPEAERTLAAALAEPHDARAMTDHNGPVFLKHRLHLVHDRLDEARTELRALVYTLRQRGSAESLGQCLCALAQVEIHRGRCGQALDLARQSLRIAERAGLSPGPAWYAVALAEAAGGDPGRALAAAEAARRHSEDDGDLLFLPRALHAEGQLRLFLGEYEAAASLLRRVAVLETAQGQGDPAARRWHPDLAEALARTGAADEAAEVIGRARAQAVRLRRPGVLALLERSAALVAEARGDLEAAATGLERAAGSLARLRYPLEEGRARLALGRLDVRRAEAAYAHAALTDALHLFTRAGARPWALLTRAERDRLALRAPSPAPPCDPSWADRLTGTERAVVARVAEGASNREIAAGLVVSVKTVEAALTRAYRKLGVRSRVEVARVVMRGTA</sequence>
<dbReference type="Gene3D" id="1.10.10.10">
    <property type="entry name" value="Winged helix-like DNA-binding domain superfamily/Winged helix DNA-binding domain"/>
    <property type="match status" value="1"/>
</dbReference>
<dbReference type="SUPFAM" id="SSF48452">
    <property type="entry name" value="TPR-like"/>
    <property type="match status" value="2"/>
</dbReference>
<dbReference type="InterPro" id="IPR016032">
    <property type="entry name" value="Sig_transdc_resp-reg_C-effctor"/>
</dbReference>
<dbReference type="Pfam" id="PF00196">
    <property type="entry name" value="GerE"/>
    <property type="match status" value="1"/>
</dbReference>
<evidence type="ECO:0000259" key="4">
    <source>
        <dbReference type="PROSITE" id="PS50043"/>
    </source>
</evidence>
<dbReference type="GO" id="GO:0004016">
    <property type="term" value="F:adenylate cyclase activity"/>
    <property type="evidence" value="ECO:0007669"/>
    <property type="project" value="TreeGrafter"/>
</dbReference>
<dbReference type="OrthoDB" id="3796539at2"/>
<proteinExistence type="predicted"/>
<accession>F8JM75</accession>
<dbReference type="Proteomes" id="UP000007842">
    <property type="component" value="Plasmid pSCATT"/>
</dbReference>
<dbReference type="KEGG" id="sct:SCAT_p0538"/>
<feature type="domain" description="HTH luxR-type" evidence="4">
    <location>
        <begin position="899"/>
        <end position="964"/>
    </location>
</feature>
<dbReference type="EMBL" id="CP003229">
    <property type="protein sequence ID" value="AEW99395.1"/>
    <property type="molecule type" value="Genomic_DNA"/>
</dbReference>
<dbReference type="GO" id="GO:0005524">
    <property type="term" value="F:ATP binding"/>
    <property type="evidence" value="ECO:0007669"/>
    <property type="project" value="UniProtKB-KW"/>
</dbReference>
<dbReference type="Gene3D" id="1.25.40.10">
    <property type="entry name" value="Tetratricopeptide repeat domain"/>
    <property type="match status" value="1"/>
</dbReference>
<dbReference type="SUPFAM" id="SSF46894">
    <property type="entry name" value="C-terminal effector domain of the bipartite response regulators"/>
    <property type="match status" value="1"/>
</dbReference>
<dbReference type="PANTHER" id="PTHR16305:SF35">
    <property type="entry name" value="TRANSCRIPTIONAL ACTIVATOR DOMAIN"/>
    <property type="match status" value="1"/>
</dbReference>
<dbReference type="PROSITE" id="PS00622">
    <property type="entry name" value="HTH_LUXR_1"/>
    <property type="match status" value="1"/>
</dbReference>
<organism evidence="5 6">
    <name type="scientific">Streptantibioticus cattleyicolor (strain ATCC 35852 / DSM 46488 / JCM 4925 / NBRC 14057 / NRRL 8057)</name>
    <name type="common">Streptomyces cattleya</name>
    <dbReference type="NCBI Taxonomy" id="1003195"/>
    <lineage>
        <taxon>Bacteria</taxon>
        <taxon>Bacillati</taxon>
        <taxon>Actinomycetota</taxon>
        <taxon>Actinomycetes</taxon>
        <taxon>Kitasatosporales</taxon>
        <taxon>Streptomycetaceae</taxon>
        <taxon>Streptantibioticus</taxon>
    </lineage>
</organism>
<geneLocation type="plasmid" evidence="5 6">
    <name>pSCATT</name>
</geneLocation>